<proteinExistence type="predicted"/>
<evidence type="ECO:0000313" key="1">
    <source>
        <dbReference type="EMBL" id="CAG6463112.1"/>
    </source>
</evidence>
<dbReference type="EMBL" id="HBUE01047357">
    <property type="protein sequence ID" value="CAG6463112.1"/>
    <property type="molecule type" value="Transcribed_RNA"/>
</dbReference>
<organism evidence="1">
    <name type="scientific">Culex pipiens</name>
    <name type="common">House mosquito</name>
    <dbReference type="NCBI Taxonomy" id="7175"/>
    <lineage>
        <taxon>Eukaryota</taxon>
        <taxon>Metazoa</taxon>
        <taxon>Ecdysozoa</taxon>
        <taxon>Arthropoda</taxon>
        <taxon>Hexapoda</taxon>
        <taxon>Insecta</taxon>
        <taxon>Pterygota</taxon>
        <taxon>Neoptera</taxon>
        <taxon>Endopterygota</taxon>
        <taxon>Diptera</taxon>
        <taxon>Nematocera</taxon>
        <taxon>Culicoidea</taxon>
        <taxon>Culicidae</taxon>
        <taxon>Culicinae</taxon>
        <taxon>Culicini</taxon>
        <taxon>Culex</taxon>
        <taxon>Culex</taxon>
    </lineage>
</organism>
<accession>A0A8D8ATV5</accession>
<dbReference type="AlphaFoldDB" id="A0A8D8ATV5"/>
<sequence>MQIFKAPLQFQLSDTIREMSQVKKVFPSHAETRELASKYHASPFINKSPSSFVVMVVVSAEKRETTGVRLLIATRSTNCLFVFPSSFFLLTGCKVTHVTADAKQQ</sequence>
<protein>
    <submittedName>
        <fullName evidence="1">(northern house mosquito) hypothetical protein</fullName>
    </submittedName>
</protein>
<name>A0A8D8ATV5_CULPI</name>
<dbReference type="EMBL" id="HBUE01047358">
    <property type="protein sequence ID" value="CAG6463114.1"/>
    <property type="molecule type" value="Transcribed_RNA"/>
</dbReference>
<reference evidence="1" key="1">
    <citation type="submission" date="2021-05" db="EMBL/GenBank/DDBJ databases">
        <authorList>
            <person name="Alioto T."/>
            <person name="Alioto T."/>
            <person name="Gomez Garrido J."/>
        </authorList>
    </citation>
    <scope>NUCLEOTIDE SEQUENCE</scope>
</reference>